<name>A0A0G1CJA0_9BACT</name>
<dbReference type="InterPro" id="IPR002156">
    <property type="entry name" value="RNaseH_domain"/>
</dbReference>
<reference evidence="2 3" key="1">
    <citation type="journal article" date="2015" name="Nature">
        <title>rRNA introns, odd ribosomes, and small enigmatic genomes across a large radiation of phyla.</title>
        <authorList>
            <person name="Brown C.T."/>
            <person name="Hug L.A."/>
            <person name="Thomas B.C."/>
            <person name="Sharon I."/>
            <person name="Castelle C.J."/>
            <person name="Singh A."/>
            <person name="Wilkins M.J."/>
            <person name="Williams K.H."/>
            <person name="Banfield J.F."/>
        </authorList>
    </citation>
    <scope>NUCLEOTIDE SEQUENCE [LARGE SCALE GENOMIC DNA]</scope>
</reference>
<feature type="domain" description="RNase H type-1" evidence="1">
    <location>
        <begin position="3"/>
        <end position="141"/>
    </location>
</feature>
<dbReference type="PANTHER" id="PTHR46387:SF2">
    <property type="entry name" value="RIBONUCLEASE HI"/>
    <property type="match status" value="1"/>
</dbReference>
<comment type="caution">
    <text evidence="2">The sequence shown here is derived from an EMBL/GenBank/DDBJ whole genome shotgun (WGS) entry which is preliminary data.</text>
</comment>
<evidence type="ECO:0000313" key="2">
    <source>
        <dbReference type="EMBL" id="KKS85577.1"/>
    </source>
</evidence>
<dbReference type="AlphaFoldDB" id="A0A0G1CJA0"/>
<proteinExistence type="predicted"/>
<organism evidence="2 3">
    <name type="scientific">Candidatus Gottesmanbacteria bacterium GW2011_GWA1_43_11</name>
    <dbReference type="NCBI Taxonomy" id="1618436"/>
    <lineage>
        <taxon>Bacteria</taxon>
        <taxon>Candidatus Gottesmaniibacteriota</taxon>
    </lineage>
</organism>
<dbReference type="Pfam" id="PF13456">
    <property type="entry name" value="RVT_3"/>
    <property type="match status" value="1"/>
</dbReference>
<gene>
    <name evidence="2" type="ORF">UV59_C0006G0033</name>
</gene>
<dbReference type="PROSITE" id="PS50879">
    <property type="entry name" value="RNASE_H_1"/>
    <property type="match status" value="1"/>
</dbReference>
<dbReference type="GO" id="GO:0003676">
    <property type="term" value="F:nucleic acid binding"/>
    <property type="evidence" value="ECO:0007669"/>
    <property type="project" value="InterPro"/>
</dbReference>
<sequence>MKINQVLYVYTDGGARGNPGPAAIGVVISKAHNEQDGSIITRFGRRVGETTNNVAEYRAVIAALEFIATQKLPCQRINFFLDSQLVVSQLTGEFKIKQPHLRTLVDSVHALVRRLGTEVSFTHVSRSRNKHADELVNQALDDPDMTASA</sequence>
<protein>
    <submittedName>
        <fullName evidence="2">Ribonuclease H</fullName>
    </submittedName>
</protein>
<accession>A0A0G1CJA0</accession>
<evidence type="ECO:0000259" key="1">
    <source>
        <dbReference type="PROSITE" id="PS50879"/>
    </source>
</evidence>
<dbReference type="Gene3D" id="3.30.420.10">
    <property type="entry name" value="Ribonuclease H-like superfamily/Ribonuclease H"/>
    <property type="match status" value="1"/>
</dbReference>
<dbReference type="CDD" id="cd09279">
    <property type="entry name" value="RNase_HI_like"/>
    <property type="match status" value="1"/>
</dbReference>
<dbReference type="STRING" id="1618436.UV59_C0006G0033"/>
<dbReference type="PANTHER" id="PTHR46387">
    <property type="entry name" value="POLYNUCLEOTIDYL TRANSFERASE, RIBONUCLEASE H-LIKE SUPERFAMILY PROTEIN"/>
    <property type="match status" value="1"/>
</dbReference>
<dbReference type="InterPro" id="IPR036397">
    <property type="entry name" value="RNaseH_sf"/>
</dbReference>
<dbReference type="Proteomes" id="UP000034543">
    <property type="component" value="Unassembled WGS sequence"/>
</dbReference>
<dbReference type="EMBL" id="LCFB01000006">
    <property type="protein sequence ID" value="KKS85577.1"/>
    <property type="molecule type" value="Genomic_DNA"/>
</dbReference>
<dbReference type="SUPFAM" id="SSF53098">
    <property type="entry name" value="Ribonuclease H-like"/>
    <property type="match status" value="1"/>
</dbReference>
<dbReference type="GO" id="GO:0004523">
    <property type="term" value="F:RNA-DNA hybrid ribonuclease activity"/>
    <property type="evidence" value="ECO:0007669"/>
    <property type="project" value="InterPro"/>
</dbReference>
<dbReference type="InterPro" id="IPR012337">
    <property type="entry name" value="RNaseH-like_sf"/>
</dbReference>
<evidence type="ECO:0000313" key="3">
    <source>
        <dbReference type="Proteomes" id="UP000034543"/>
    </source>
</evidence>